<sequence length="108" mass="12074">MSSFFDARTRGAILDDEGARVTRASHLHHISSSLEIQPSDLSTKKELRSSTKPHCKHLWASKTGENRSPWRDLLHHRSPQPPKENIACNITVSTGELHSPPTRAQTTT</sequence>
<feature type="region of interest" description="Disordered" evidence="1">
    <location>
        <begin position="61"/>
        <end position="84"/>
    </location>
</feature>
<gene>
    <name evidence="2" type="ORF">F2Q68_00013474</name>
</gene>
<comment type="caution">
    <text evidence="2">The sequence shown here is derived from an EMBL/GenBank/DDBJ whole genome shotgun (WGS) entry which is preliminary data.</text>
</comment>
<accession>A0A8S9HH52</accession>
<dbReference type="Proteomes" id="UP000712281">
    <property type="component" value="Unassembled WGS sequence"/>
</dbReference>
<name>A0A8S9HH52_BRACR</name>
<proteinExistence type="predicted"/>
<protein>
    <submittedName>
        <fullName evidence="2">Uncharacterized protein</fullName>
    </submittedName>
</protein>
<dbReference type="AlphaFoldDB" id="A0A8S9HH52"/>
<evidence type="ECO:0000256" key="1">
    <source>
        <dbReference type="SAM" id="MobiDB-lite"/>
    </source>
</evidence>
<evidence type="ECO:0000313" key="3">
    <source>
        <dbReference type="Proteomes" id="UP000712281"/>
    </source>
</evidence>
<organism evidence="2 3">
    <name type="scientific">Brassica cretica</name>
    <name type="common">Mustard</name>
    <dbReference type="NCBI Taxonomy" id="69181"/>
    <lineage>
        <taxon>Eukaryota</taxon>
        <taxon>Viridiplantae</taxon>
        <taxon>Streptophyta</taxon>
        <taxon>Embryophyta</taxon>
        <taxon>Tracheophyta</taxon>
        <taxon>Spermatophyta</taxon>
        <taxon>Magnoliopsida</taxon>
        <taxon>eudicotyledons</taxon>
        <taxon>Gunneridae</taxon>
        <taxon>Pentapetalae</taxon>
        <taxon>rosids</taxon>
        <taxon>malvids</taxon>
        <taxon>Brassicales</taxon>
        <taxon>Brassicaceae</taxon>
        <taxon>Brassiceae</taxon>
        <taxon>Brassica</taxon>
    </lineage>
</organism>
<reference evidence="2" key="1">
    <citation type="submission" date="2019-12" db="EMBL/GenBank/DDBJ databases">
        <title>Genome sequencing and annotation of Brassica cretica.</title>
        <authorList>
            <person name="Studholme D.J."/>
            <person name="Sarris P.F."/>
        </authorList>
    </citation>
    <scope>NUCLEOTIDE SEQUENCE</scope>
    <source>
        <strain evidence="2">PFS-001/15</strain>
        <tissue evidence="2">Leaf</tissue>
    </source>
</reference>
<feature type="compositionally biased region" description="Basic and acidic residues" evidence="1">
    <location>
        <begin position="64"/>
        <end position="75"/>
    </location>
</feature>
<evidence type="ECO:0000313" key="2">
    <source>
        <dbReference type="EMBL" id="KAF2557349.1"/>
    </source>
</evidence>
<dbReference type="EMBL" id="QGKW02001940">
    <property type="protein sequence ID" value="KAF2557349.1"/>
    <property type="molecule type" value="Genomic_DNA"/>
</dbReference>